<dbReference type="InterPro" id="IPR036412">
    <property type="entry name" value="HAD-like_sf"/>
</dbReference>
<evidence type="ECO:0000313" key="3">
    <source>
        <dbReference type="Proteomes" id="UP000229675"/>
    </source>
</evidence>
<keyword evidence="1" id="KW-1133">Transmembrane helix</keyword>
<dbReference type="Gene3D" id="3.40.50.1000">
    <property type="entry name" value="HAD superfamily/HAD-like"/>
    <property type="match status" value="1"/>
</dbReference>
<dbReference type="InterPro" id="IPR023214">
    <property type="entry name" value="HAD_sf"/>
</dbReference>
<keyword evidence="1" id="KW-0472">Membrane</keyword>
<comment type="caution">
    <text evidence="2">The sequence shown here is derived from an EMBL/GenBank/DDBJ whole genome shotgun (WGS) entry which is preliminary data.</text>
</comment>
<protein>
    <submittedName>
        <fullName evidence="2">Uncharacterized protein</fullName>
    </submittedName>
</protein>
<gene>
    <name evidence="2" type="ORF">COT59_01490</name>
</gene>
<dbReference type="AlphaFoldDB" id="A0A2H0WXD2"/>
<evidence type="ECO:0000256" key="1">
    <source>
        <dbReference type="SAM" id="Phobius"/>
    </source>
</evidence>
<dbReference type="EMBL" id="PEZD01000034">
    <property type="protein sequence ID" value="PIS17277.1"/>
    <property type="molecule type" value="Genomic_DNA"/>
</dbReference>
<dbReference type="Proteomes" id="UP000229675">
    <property type="component" value="Unassembled WGS sequence"/>
</dbReference>
<proteinExistence type="predicted"/>
<name>A0A2H0WXD2_9BACT</name>
<reference evidence="3" key="1">
    <citation type="submission" date="2017-09" db="EMBL/GenBank/DDBJ databases">
        <title>Depth-based differentiation of microbial function through sediment-hosted aquifers and enrichment of novel symbionts in the deep terrestrial subsurface.</title>
        <authorList>
            <person name="Probst A.J."/>
            <person name="Ladd B."/>
            <person name="Jarett J.K."/>
            <person name="Geller-Mcgrath D.E."/>
            <person name="Sieber C.M.K."/>
            <person name="Emerson J.B."/>
            <person name="Anantharaman K."/>
            <person name="Thomas B.C."/>
            <person name="Malmstrom R."/>
            <person name="Stieglmeier M."/>
            <person name="Klingl A."/>
            <person name="Woyke T."/>
            <person name="Ryan C.M."/>
            <person name="Banfield J.F."/>
        </authorList>
    </citation>
    <scope>NUCLEOTIDE SEQUENCE [LARGE SCALE GENOMIC DNA]</scope>
</reference>
<organism evidence="2 3">
    <name type="scientific">Candidatus Nealsonbacteria bacterium CG09_land_8_20_14_0_10_42_14</name>
    <dbReference type="NCBI Taxonomy" id="1974707"/>
    <lineage>
        <taxon>Bacteria</taxon>
        <taxon>Candidatus Nealsoniibacteriota</taxon>
    </lineage>
</organism>
<accession>A0A2H0WXD2</accession>
<feature type="transmembrane region" description="Helical" evidence="1">
    <location>
        <begin position="26"/>
        <end position="43"/>
    </location>
</feature>
<sequence length="143" mass="16291">MAIESVAVDLDGTVTPFALYNPKIKFPWYFFLFYLPIISIAQPNKAVIRYLRNIIEQEGKVLIVTGRPIQTAKLTKILLIFYRVPFTELFCVGNGRETNERKLDVIRKNGAKLIIDNDTEAVKFFRKNAINAVSIAELLTPSK</sequence>
<keyword evidence="1" id="KW-0812">Transmembrane</keyword>
<dbReference type="SUPFAM" id="SSF56784">
    <property type="entry name" value="HAD-like"/>
    <property type="match status" value="1"/>
</dbReference>
<evidence type="ECO:0000313" key="2">
    <source>
        <dbReference type="EMBL" id="PIS17277.1"/>
    </source>
</evidence>